<dbReference type="GO" id="GO:0003697">
    <property type="term" value="F:single-stranded DNA binding"/>
    <property type="evidence" value="ECO:0007669"/>
    <property type="project" value="TreeGrafter"/>
</dbReference>
<keyword evidence="3" id="KW-1185">Reference proteome</keyword>
<protein>
    <submittedName>
        <fullName evidence="2">Uncharacterized protein</fullName>
    </submittedName>
</protein>
<evidence type="ECO:0000256" key="1">
    <source>
        <dbReference type="ARBA" id="ARBA00023054"/>
    </source>
</evidence>
<comment type="caution">
    <text evidence="2">The sequence shown here is derived from an EMBL/GenBank/DDBJ whole genome shotgun (WGS) entry which is preliminary data.</text>
</comment>
<evidence type="ECO:0000313" key="3">
    <source>
        <dbReference type="Proteomes" id="UP001188597"/>
    </source>
</evidence>
<proteinExistence type="predicted"/>
<accession>A0AA88W473</accession>
<dbReference type="GO" id="GO:0030915">
    <property type="term" value="C:Smc5-Smc6 complex"/>
    <property type="evidence" value="ECO:0007669"/>
    <property type="project" value="TreeGrafter"/>
</dbReference>
<dbReference type="AlphaFoldDB" id="A0AA88W473"/>
<name>A0AA88W473_9ASTE</name>
<dbReference type="Proteomes" id="UP001188597">
    <property type="component" value="Unassembled WGS sequence"/>
</dbReference>
<evidence type="ECO:0000313" key="2">
    <source>
        <dbReference type="EMBL" id="KAK3019435.1"/>
    </source>
</evidence>
<organism evidence="2 3">
    <name type="scientific">Escallonia herrerae</name>
    <dbReference type="NCBI Taxonomy" id="1293975"/>
    <lineage>
        <taxon>Eukaryota</taxon>
        <taxon>Viridiplantae</taxon>
        <taxon>Streptophyta</taxon>
        <taxon>Embryophyta</taxon>
        <taxon>Tracheophyta</taxon>
        <taxon>Spermatophyta</taxon>
        <taxon>Magnoliopsida</taxon>
        <taxon>eudicotyledons</taxon>
        <taxon>Gunneridae</taxon>
        <taxon>Pentapetalae</taxon>
        <taxon>asterids</taxon>
        <taxon>campanulids</taxon>
        <taxon>Escalloniales</taxon>
        <taxon>Escalloniaceae</taxon>
        <taxon>Escallonia</taxon>
    </lineage>
</organism>
<gene>
    <name evidence="2" type="ORF">RJ639_004506</name>
</gene>
<dbReference type="GO" id="GO:0000724">
    <property type="term" value="P:double-strand break repair via homologous recombination"/>
    <property type="evidence" value="ECO:0007669"/>
    <property type="project" value="TreeGrafter"/>
</dbReference>
<reference evidence="2" key="1">
    <citation type="submission" date="2022-12" db="EMBL/GenBank/DDBJ databases">
        <title>Draft genome assemblies for two species of Escallonia (Escalloniales).</title>
        <authorList>
            <person name="Chanderbali A."/>
            <person name="Dervinis C."/>
            <person name="Anghel I."/>
            <person name="Soltis D."/>
            <person name="Soltis P."/>
            <person name="Zapata F."/>
        </authorList>
    </citation>
    <scope>NUCLEOTIDE SEQUENCE</scope>
    <source>
        <strain evidence="2">UCBG64.0493</strain>
        <tissue evidence="2">Leaf</tissue>
    </source>
</reference>
<keyword evidence="1" id="KW-0175">Coiled coil</keyword>
<dbReference type="GO" id="GO:0005634">
    <property type="term" value="C:nucleus"/>
    <property type="evidence" value="ECO:0007669"/>
    <property type="project" value="TreeGrafter"/>
</dbReference>
<sequence>MFRCFLLTPKLLSDLQYSEACSILTIMNGPWIDEPSNAHQETTSFMLLIGAHGNSWQKVVPMFPGP</sequence>
<dbReference type="EMBL" id="JAVXUP010000875">
    <property type="protein sequence ID" value="KAK3019435.1"/>
    <property type="molecule type" value="Genomic_DNA"/>
</dbReference>
<dbReference type="PANTHER" id="PTHR45916">
    <property type="entry name" value="STRUCTURAL MAINTENANCE OF CHROMOSOMES PROTEIN 5"/>
    <property type="match status" value="1"/>
</dbReference>
<dbReference type="PANTHER" id="PTHR45916:SF1">
    <property type="entry name" value="STRUCTURAL MAINTENANCE OF CHROMOSOMES PROTEIN 5"/>
    <property type="match status" value="1"/>
</dbReference>